<reference evidence="1 2" key="1">
    <citation type="submission" date="2018-06" db="EMBL/GenBank/DDBJ databases">
        <authorList>
            <consortium name="Pathogen Informatics"/>
            <person name="Doyle S."/>
        </authorList>
    </citation>
    <scope>NUCLEOTIDE SEQUENCE [LARGE SCALE GENOMIC DNA]</scope>
    <source>
        <strain evidence="1 2">NCTC13028</strain>
    </source>
</reference>
<dbReference type="AlphaFoldDB" id="A0A2X2VX01"/>
<dbReference type="EMBL" id="UAWC01000001">
    <property type="protein sequence ID" value="SQB33218.1"/>
    <property type="molecule type" value="Genomic_DNA"/>
</dbReference>
<dbReference type="Proteomes" id="UP000250223">
    <property type="component" value="Unassembled WGS sequence"/>
</dbReference>
<dbReference type="RefSeq" id="WP_111921078.1">
    <property type="nucleotide sequence ID" value="NZ_UAWC01000001.1"/>
</dbReference>
<gene>
    <name evidence="1" type="ORF">NCTC13028_00217</name>
</gene>
<accession>A0A2X2VX01</accession>
<sequence>MKDWLEDIKNQFPDKAIDISESLQLLKETINGTMDDINKKLNDAFIKRDFEAIERYTLLAKKTYGYENRIEEVIEQIGIESDLEVDETDEETEKIAIPNYTDYVVDHNIEHTLYDDFTYKRPYAFRINAHQLVKVKTWQDMLIKTCEFLLVVDERKFLNFEYSKEMQGKKNKYFSVELDKMRRPRKIGDKIYVETNQSANSIRNLIIKLLKAYNFKITEYKVFFRADYANLNKG</sequence>
<evidence type="ECO:0000313" key="1">
    <source>
        <dbReference type="EMBL" id="SQB33218.1"/>
    </source>
</evidence>
<evidence type="ECO:0000313" key="2">
    <source>
        <dbReference type="Proteomes" id="UP000250223"/>
    </source>
</evidence>
<protein>
    <submittedName>
        <fullName evidence="1">Viral A-type inclusion protein</fullName>
    </submittedName>
</protein>
<proteinExistence type="predicted"/>
<name>A0A2X2VX01_CLOCO</name>
<organism evidence="1 2">
    <name type="scientific">Clostridium cochlearium</name>
    <dbReference type="NCBI Taxonomy" id="1494"/>
    <lineage>
        <taxon>Bacteria</taxon>
        <taxon>Bacillati</taxon>
        <taxon>Bacillota</taxon>
        <taxon>Clostridia</taxon>
        <taxon>Eubacteriales</taxon>
        <taxon>Clostridiaceae</taxon>
        <taxon>Clostridium</taxon>
    </lineage>
</organism>